<dbReference type="Gene3D" id="1.10.10.10">
    <property type="entry name" value="Winged helix-like DNA-binding domain superfamily/Winged helix DNA-binding domain"/>
    <property type="match status" value="1"/>
</dbReference>
<dbReference type="NCBIfam" id="TIGR02985">
    <property type="entry name" value="Sig70_bacteroi1"/>
    <property type="match status" value="1"/>
</dbReference>
<dbReference type="InterPro" id="IPR036388">
    <property type="entry name" value="WH-like_DNA-bd_sf"/>
</dbReference>
<dbReference type="InterPro" id="IPR013325">
    <property type="entry name" value="RNA_pol_sigma_r2"/>
</dbReference>
<evidence type="ECO:0000259" key="5">
    <source>
        <dbReference type="Pfam" id="PF08281"/>
    </source>
</evidence>
<dbReference type="STRING" id="1477437.SAMN05444682_102293"/>
<dbReference type="GO" id="GO:0003677">
    <property type="term" value="F:DNA binding"/>
    <property type="evidence" value="ECO:0007669"/>
    <property type="project" value="InterPro"/>
</dbReference>
<dbReference type="Pfam" id="PF08281">
    <property type="entry name" value="Sigma70_r4_2"/>
    <property type="match status" value="1"/>
</dbReference>
<dbReference type="NCBIfam" id="TIGR02937">
    <property type="entry name" value="sigma70-ECF"/>
    <property type="match status" value="1"/>
</dbReference>
<dbReference type="PANTHER" id="PTHR43133">
    <property type="entry name" value="RNA POLYMERASE ECF-TYPE SIGMA FACTO"/>
    <property type="match status" value="1"/>
</dbReference>
<dbReference type="SUPFAM" id="SSF88946">
    <property type="entry name" value="Sigma2 domain of RNA polymerase sigma factors"/>
    <property type="match status" value="1"/>
</dbReference>
<gene>
    <name evidence="6" type="ORF">SAMN05444682_102293</name>
</gene>
<reference evidence="6 7" key="1">
    <citation type="submission" date="2016-10" db="EMBL/GenBank/DDBJ databases">
        <authorList>
            <person name="de Groot N.N."/>
        </authorList>
    </citation>
    <scope>NUCLEOTIDE SEQUENCE [LARGE SCALE GENOMIC DNA]</scope>
    <source>
        <strain evidence="6 7">RK1</strain>
    </source>
</reference>
<dbReference type="InterPro" id="IPR014284">
    <property type="entry name" value="RNA_pol_sigma-70_dom"/>
</dbReference>
<evidence type="ECO:0000256" key="1">
    <source>
        <dbReference type="ARBA" id="ARBA00010641"/>
    </source>
</evidence>
<name>A0A1I3FEG8_9SPHI</name>
<evidence type="ECO:0000256" key="2">
    <source>
        <dbReference type="ARBA" id="ARBA00023015"/>
    </source>
</evidence>
<dbReference type="InterPro" id="IPR013324">
    <property type="entry name" value="RNA_pol_sigma_r3/r4-like"/>
</dbReference>
<keyword evidence="4" id="KW-0804">Transcription</keyword>
<protein>
    <submittedName>
        <fullName evidence="6">RNA polymerase sigma-70 factor, ECF subfamily</fullName>
    </submittedName>
</protein>
<dbReference type="InterPro" id="IPR039425">
    <property type="entry name" value="RNA_pol_sigma-70-like"/>
</dbReference>
<dbReference type="GO" id="GO:0006352">
    <property type="term" value="P:DNA-templated transcription initiation"/>
    <property type="evidence" value="ECO:0007669"/>
    <property type="project" value="InterPro"/>
</dbReference>
<dbReference type="AlphaFoldDB" id="A0A1I3FEG8"/>
<keyword evidence="3" id="KW-0731">Sigma factor</keyword>
<dbReference type="SUPFAM" id="SSF88659">
    <property type="entry name" value="Sigma3 and sigma4 domains of RNA polymerase sigma factors"/>
    <property type="match status" value="1"/>
</dbReference>
<evidence type="ECO:0000256" key="3">
    <source>
        <dbReference type="ARBA" id="ARBA00023082"/>
    </source>
</evidence>
<dbReference type="RefSeq" id="WP_245893086.1">
    <property type="nucleotide sequence ID" value="NZ_FOQO01000002.1"/>
</dbReference>
<proteinExistence type="inferred from homology"/>
<keyword evidence="7" id="KW-1185">Reference proteome</keyword>
<sequence>MNLLMHFYTEKADEDLLTLLRCDDALAFEELYNRYWKRLFIIAANRTVHPEDAEEIVQDIFTALWHRRHSLTITSELAHYLAVSVKYRVIKILDKYHNQQRYVDSLVRKDEVDDSTQEWLAFDELREELAHYVKQLPTKCQLVFKMSREDGYSQKEISETLQISEKTVEAHLGKAFKILRSKLASFMLLLL</sequence>
<evidence type="ECO:0000256" key="4">
    <source>
        <dbReference type="ARBA" id="ARBA00023163"/>
    </source>
</evidence>
<dbReference type="Proteomes" id="UP000198670">
    <property type="component" value="Unassembled WGS sequence"/>
</dbReference>
<dbReference type="EMBL" id="FOQO01000002">
    <property type="protein sequence ID" value="SFI09595.1"/>
    <property type="molecule type" value="Genomic_DNA"/>
</dbReference>
<evidence type="ECO:0000313" key="6">
    <source>
        <dbReference type="EMBL" id="SFI09595.1"/>
    </source>
</evidence>
<feature type="domain" description="RNA polymerase sigma factor 70 region 4 type 2" evidence="5">
    <location>
        <begin position="127"/>
        <end position="177"/>
    </location>
</feature>
<dbReference type="GO" id="GO:0016987">
    <property type="term" value="F:sigma factor activity"/>
    <property type="evidence" value="ECO:0007669"/>
    <property type="project" value="UniProtKB-KW"/>
</dbReference>
<evidence type="ECO:0000313" key="7">
    <source>
        <dbReference type="Proteomes" id="UP000198670"/>
    </source>
</evidence>
<keyword evidence="2" id="KW-0805">Transcription regulation</keyword>
<accession>A0A1I3FEG8</accession>
<dbReference type="InterPro" id="IPR013249">
    <property type="entry name" value="RNA_pol_sigma70_r4_t2"/>
</dbReference>
<dbReference type="PANTHER" id="PTHR43133:SF46">
    <property type="entry name" value="RNA POLYMERASE SIGMA-70 FACTOR ECF SUBFAMILY"/>
    <property type="match status" value="1"/>
</dbReference>
<comment type="similarity">
    <text evidence="1">Belongs to the sigma-70 factor family. ECF subfamily.</text>
</comment>
<organism evidence="6 7">
    <name type="scientific">Parapedobacter indicus</name>
    <dbReference type="NCBI Taxonomy" id="1477437"/>
    <lineage>
        <taxon>Bacteria</taxon>
        <taxon>Pseudomonadati</taxon>
        <taxon>Bacteroidota</taxon>
        <taxon>Sphingobacteriia</taxon>
        <taxon>Sphingobacteriales</taxon>
        <taxon>Sphingobacteriaceae</taxon>
        <taxon>Parapedobacter</taxon>
    </lineage>
</organism>
<dbReference type="InterPro" id="IPR014327">
    <property type="entry name" value="RNA_pol_sigma70_bacteroid"/>
</dbReference>
<dbReference type="Gene3D" id="1.10.1740.10">
    <property type="match status" value="1"/>
</dbReference>